<dbReference type="Proteomes" id="UP000016666">
    <property type="component" value="Chromosome 26"/>
</dbReference>
<sequence>GRGLRGLGEPPRVRGNGGHGAGAGVIFPFLAPAVCLTSALFVFFYFYFFQFKEEISRRFKAKQDQLVLIFAGKILKDGDTLNQHGIKDGLTVHLVIKTPQNSSAAPVTEAEHFSLAGFGGITGLGNLGMGSANFMELQQQMQRQLMSNPEMLSQIMENPLVQNMMSNPDLMRQMIMANPQMQQLMERNPEISHMLNNPELMRQTMELARNPAMMQEMMRNQDRALSNLESIPGGYNALRRMYTDIQEPMFSAAREQFGNNPFSSLTGNSDSSSSQPLRTENREPLPNPWSPTPPASQSQAPNMARRCCTSGAAAVLRLVTGFPLSSLPFTLIGMFNSPEMQGLLQQISENPQLMQNMISAPYMRSMMQTLAQNPDFAAQIMVNVPLFAGNPQLQEQLRLQLPVFLQQMQNPDSLSILTNPRAMQALLQIQQGLQTLQTEAPGLVLGSFGMPRMPPSSTGGSTIPENPVPSASTPASASPAGGGNPQQQLMQQMIQLLAGGSSQAQSPEVRFQQQLEQLNAMGFINREANLQALIATGGDINAAIERLLGSQHSSLFL</sequence>
<feature type="compositionally biased region" description="Low complexity" evidence="7">
    <location>
        <begin position="468"/>
        <end position="479"/>
    </location>
</feature>
<dbReference type="Pfam" id="PF00627">
    <property type="entry name" value="UBA"/>
    <property type="match status" value="1"/>
</dbReference>
<keyword evidence="12" id="KW-1185">Reference proteome</keyword>
<dbReference type="Gene3D" id="3.10.20.90">
    <property type="entry name" value="Phosphatidylinositol 3-kinase Catalytic Subunit, Chain A, domain 1"/>
    <property type="match status" value="1"/>
</dbReference>
<dbReference type="Ensembl" id="ENSAPLT00000035863.1">
    <property type="protein sequence ID" value="ENSAPLP00000022315.1"/>
    <property type="gene ID" value="ENSAPLG00000009055.2"/>
</dbReference>
<dbReference type="Pfam" id="PF23195">
    <property type="entry name" value="UBQLN1"/>
    <property type="match status" value="1"/>
</dbReference>
<dbReference type="SMART" id="SM00727">
    <property type="entry name" value="STI1"/>
    <property type="match status" value="4"/>
</dbReference>
<dbReference type="GO" id="GO:0006914">
    <property type="term" value="P:autophagy"/>
    <property type="evidence" value="ECO:0007669"/>
    <property type="project" value="UniProtKB-KW"/>
</dbReference>
<keyword evidence="8" id="KW-0472">Membrane</keyword>
<dbReference type="GO" id="GO:0005634">
    <property type="term" value="C:nucleus"/>
    <property type="evidence" value="ECO:0007669"/>
    <property type="project" value="UniProtKB-SubCell"/>
</dbReference>
<dbReference type="GO" id="GO:0006511">
    <property type="term" value="P:ubiquitin-dependent protein catabolic process"/>
    <property type="evidence" value="ECO:0007669"/>
    <property type="project" value="TreeGrafter"/>
</dbReference>
<gene>
    <name evidence="11" type="primary">UBQLN4</name>
</gene>
<protein>
    <submittedName>
        <fullName evidence="11">Ubiquilin 4</fullName>
    </submittedName>
</protein>
<feature type="region of interest" description="Disordered" evidence="7">
    <location>
        <begin position="450"/>
        <end position="486"/>
    </location>
</feature>
<dbReference type="SMART" id="SM00165">
    <property type="entry name" value="UBA"/>
    <property type="match status" value="1"/>
</dbReference>
<dbReference type="PANTHER" id="PTHR10677:SF21">
    <property type="entry name" value="UBIQUILIN-4"/>
    <property type="match status" value="1"/>
</dbReference>
<comment type="subcellular location">
    <subcellularLocation>
        <location evidence="2">Cytoplasmic vesicle</location>
        <location evidence="2">Autophagosome</location>
    </subcellularLocation>
    <subcellularLocation>
        <location evidence="1">Nucleus</location>
    </subcellularLocation>
</comment>
<evidence type="ECO:0000256" key="1">
    <source>
        <dbReference type="ARBA" id="ARBA00004123"/>
    </source>
</evidence>
<dbReference type="InterPro" id="IPR000626">
    <property type="entry name" value="Ubiquitin-like_dom"/>
</dbReference>
<dbReference type="PROSITE" id="PS50030">
    <property type="entry name" value="UBA"/>
    <property type="match status" value="1"/>
</dbReference>
<evidence type="ECO:0000256" key="4">
    <source>
        <dbReference type="ARBA" id="ARBA00023006"/>
    </source>
</evidence>
<dbReference type="GO" id="GO:0005776">
    <property type="term" value="C:autophagosome"/>
    <property type="evidence" value="ECO:0007669"/>
    <property type="project" value="UniProtKB-SubCell"/>
</dbReference>
<dbReference type="PROSITE" id="PS50053">
    <property type="entry name" value="UBIQUITIN_2"/>
    <property type="match status" value="1"/>
</dbReference>
<dbReference type="InterPro" id="IPR006636">
    <property type="entry name" value="STI1_HS-bd"/>
</dbReference>
<dbReference type="GO" id="GO:0005829">
    <property type="term" value="C:cytosol"/>
    <property type="evidence" value="ECO:0007669"/>
    <property type="project" value="TreeGrafter"/>
</dbReference>
<accession>A0A493T9I3</accession>
<feature type="compositionally biased region" description="Polar residues" evidence="7">
    <location>
        <begin position="455"/>
        <end position="464"/>
    </location>
</feature>
<evidence type="ECO:0000259" key="10">
    <source>
        <dbReference type="PROSITE" id="PS50053"/>
    </source>
</evidence>
<feature type="region of interest" description="Disordered" evidence="7">
    <location>
        <begin position="257"/>
        <end position="304"/>
    </location>
</feature>
<dbReference type="Gene3D" id="1.10.8.10">
    <property type="entry name" value="DNA helicase RuvA subunit, C-terminal domain"/>
    <property type="match status" value="1"/>
</dbReference>
<dbReference type="FunFam" id="1.10.260.100:FF:000001">
    <property type="entry name" value="Ubiquilin 1"/>
    <property type="match status" value="1"/>
</dbReference>
<evidence type="ECO:0000256" key="2">
    <source>
        <dbReference type="ARBA" id="ARBA00004419"/>
    </source>
</evidence>
<dbReference type="GeneTree" id="ENSGT00940000155620"/>
<dbReference type="SUPFAM" id="SSF54236">
    <property type="entry name" value="Ubiquitin-like"/>
    <property type="match status" value="1"/>
</dbReference>
<dbReference type="CDD" id="cd14399">
    <property type="entry name" value="UBA_PLICs"/>
    <property type="match status" value="1"/>
</dbReference>
<dbReference type="Gene3D" id="1.10.260.100">
    <property type="match status" value="2"/>
</dbReference>
<reference evidence="11 12" key="1">
    <citation type="submission" date="2017-10" db="EMBL/GenBank/DDBJ databases">
        <title>A new Pekin duck reference genome.</title>
        <authorList>
            <person name="Hou Z.-C."/>
            <person name="Zhou Z.-K."/>
            <person name="Zhu F."/>
            <person name="Hou S.-S."/>
        </authorList>
    </citation>
    <scope>NUCLEOTIDE SEQUENCE [LARGE SCALE GENOMIC DNA]</scope>
</reference>
<keyword evidence="4" id="KW-0072">Autophagy</keyword>
<evidence type="ECO:0000256" key="7">
    <source>
        <dbReference type="SAM" id="MobiDB-lite"/>
    </source>
</evidence>
<evidence type="ECO:0000313" key="11">
    <source>
        <dbReference type="Ensembl" id="ENSAPLP00000022315.1"/>
    </source>
</evidence>
<reference evidence="11" key="2">
    <citation type="submission" date="2025-08" db="UniProtKB">
        <authorList>
            <consortium name="Ensembl"/>
        </authorList>
    </citation>
    <scope>IDENTIFICATION</scope>
</reference>
<keyword evidence="3" id="KW-0963">Cytoplasm</keyword>
<evidence type="ECO:0000256" key="3">
    <source>
        <dbReference type="ARBA" id="ARBA00022490"/>
    </source>
</evidence>
<keyword evidence="5" id="KW-0539">Nucleus</keyword>
<evidence type="ECO:0000256" key="6">
    <source>
        <dbReference type="ARBA" id="ARBA00023329"/>
    </source>
</evidence>
<dbReference type="PANTHER" id="PTHR10677">
    <property type="entry name" value="UBIQUILIN"/>
    <property type="match status" value="1"/>
</dbReference>
<feature type="compositionally biased region" description="Low complexity" evidence="7">
    <location>
        <begin position="263"/>
        <end position="274"/>
    </location>
</feature>
<dbReference type="FunFam" id="1.10.8.10:FF:000007">
    <property type="entry name" value="Ubiquilin 1"/>
    <property type="match status" value="1"/>
</dbReference>
<feature type="domain" description="UBA" evidence="9">
    <location>
        <begin position="510"/>
        <end position="550"/>
    </location>
</feature>
<evidence type="ECO:0000259" key="9">
    <source>
        <dbReference type="PROSITE" id="PS50030"/>
    </source>
</evidence>
<keyword evidence="8" id="KW-0812">Transmembrane</keyword>
<dbReference type="AlphaFoldDB" id="A0A493T9I3"/>
<dbReference type="SUPFAM" id="SSF46934">
    <property type="entry name" value="UBA-like"/>
    <property type="match status" value="1"/>
</dbReference>
<dbReference type="InterPro" id="IPR009060">
    <property type="entry name" value="UBA-like_sf"/>
</dbReference>
<keyword evidence="6" id="KW-0968">Cytoplasmic vesicle</keyword>
<proteinExistence type="predicted"/>
<evidence type="ECO:0000313" key="12">
    <source>
        <dbReference type="Proteomes" id="UP000016666"/>
    </source>
</evidence>
<dbReference type="InterPro" id="IPR015940">
    <property type="entry name" value="UBA"/>
</dbReference>
<dbReference type="InterPro" id="IPR015496">
    <property type="entry name" value="Ubiquilin"/>
</dbReference>
<organism evidence="11 12">
    <name type="scientific">Anas platyrhynchos platyrhynchos</name>
    <name type="common">Northern mallard</name>
    <dbReference type="NCBI Taxonomy" id="8840"/>
    <lineage>
        <taxon>Eukaryota</taxon>
        <taxon>Metazoa</taxon>
        <taxon>Chordata</taxon>
        <taxon>Craniata</taxon>
        <taxon>Vertebrata</taxon>
        <taxon>Euteleostomi</taxon>
        <taxon>Archelosauria</taxon>
        <taxon>Archosauria</taxon>
        <taxon>Dinosauria</taxon>
        <taxon>Saurischia</taxon>
        <taxon>Theropoda</taxon>
        <taxon>Coelurosauria</taxon>
        <taxon>Aves</taxon>
        <taxon>Neognathae</taxon>
        <taxon>Galloanserae</taxon>
        <taxon>Anseriformes</taxon>
        <taxon>Anatidae</taxon>
        <taxon>Anatinae</taxon>
        <taxon>Anas</taxon>
    </lineage>
</organism>
<dbReference type="Pfam" id="PF00240">
    <property type="entry name" value="ubiquitin"/>
    <property type="match status" value="1"/>
</dbReference>
<keyword evidence="8" id="KW-1133">Transmembrane helix</keyword>
<dbReference type="FunFam" id="1.10.260.100:FF:000003">
    <property type="entry name" value="Ubiquilin 1"/>
    <property type="match status" value="1"/>
</dbReference>
<reference evidence="11" key="3">
    <citation type="submission" date="2025-09" db="UniProtKB">
        <authorList>
            <consortium name="Ensembl"/>
        </authorList>
    </citation>
    <scope>IDENTIFICATION</scope>
</reference>
<name>A0A493T9I3_ANAPP</name>
<dbReference type="InterPro" id="IPR029071">
    <property type="entry name" value="Ubiquitin-like_domsf"/>
</dbReference>
<dbReference type="SMART" id="SM00213">
    <property type="entry name" value="UBQ"/>
    <property type="match status" value="1"/>
</dbReference>
<evidence type="ECO:0000256" key="5">
    <source>
        <dbReference type="ARBA" id="ARBA00023242"/>
    </source>
</evidence>
<dbReference type="GO" id="GO:0031410">
    <property type="term" value="C:cytoplasmic vesicle"/>
    <property type="evidence" value="ECO:0007669"/>
    <property type="project" value="UniProtKB-KW"/>
</dbReference>
<feature type="compositionally biased region" description="Pro residues" evidence="7">
    <location>
        <begin position="285"/>
        <end position="294"/>
    </location>
</feature>
<evidence type="ECO:0000256" key="8">
    <source>
        <dbReference type="SAM" id="Phobius"/>
    </source>
</evidence>
<feature type="domain" description="Ubiquitin-like" evidence="10">
    <location>
        <begin position="50"/>
        <end position="101"/>
    </location>
</feature>
<dbReference type="GO" id="GO:0031593">
    <property type="term" value="F:polyubiquitin modification-dependent protein binding"/>
    <property type="evidence" value="ECO:0007669"/>
    <property type="project" value="TreeGrafter"/>
</dbReference>
<feature type="transmembrane region" description="Helical" evidence="8">
    <location>
        <begin position="20"/>
        <end position="48"/>
    </location>
</feature>